<reference evidence="2 5" key="2">
    <citation type="submission" date="2020-08" db="EMBL/GenBank/DDBJ databases">
        <title>Sequencing the genomes of 1000 actinobacteria strains.</title>
        <authorList>
            <person name="Klenk H.-P."/>
        </authorList>
    </citation>
    <scope>NUCLEOTIDE SEQUENCE [LARGE SCALE GENOMIC DNA]</scope>
    <source>
        <strain evidence="2 5">DSM 15626</strain>
    </source>
</reference>
<reference evidence="3 4" key="1">
    <citation type="submission" date="2020-05" db="EMBL/GenBank/DDBJ databases">
        <title>Genome sequence of Kribbella sandramycini ATCC 39419.</title>
        <authorList>
            <person name="Maclea K.S."/>
            <person name="Fair J.L."/>
        </authorList>
    </citation>
    <scope>NUCLEOTIDE SEQUENCE [LARGE SCALE GENOMIC DNA]</scope>
    <source>
        <strain evidence="3 4">ATCC 39419</strain>
    </source>
</reference>
<keyword evidence="4" id="KW-1185">Reference proteome</keyword>
<gene>
    <name evidence="2" type="ORF">HNR71_004639</name>
    <name evidence="3" type="ORF">HPO96_12955</name>
</gene>
<dbReference type="AlphaFoldDB" id="A0A7Y4KYS3"/>
<proteinExistence type="predicted"/>
<name>A0A7Y4KYS3_9ACTN</name>
<dbReference type="EMBL" id="JACHKF010000001">
    <property type="protein sequence ID" value="MBB6569002.1"/>
    <property type="molecule type" value="Genomic_DNA"/>
</dbReference>
<evidence type="ECO:0000313" key="4">
    <source>
        <dbReference type="Proteomes" id="UP000534306"/>
    </source>
</evidence>
<dbReference type="Proteomes" id="UP000553957">
    <property type="component" value="Unassembled WGS sequence"/>
</dbReference>
<dbReference type="RefSeq" id="WP_171673594.1">
    <property type="nucleotide sequence ID" value="NZ_BAAAGT010000013.1"/>
</dbReference>
<dbReference type="InterPro" id="IPR025736">
    <property type="entry name" value="PucR_C-HTH_dom"/>
</dbReference>
<accession>A0A7Y4KYS3</accession>
<evidence type="ECO:0000313" key="3">
    <source>
        <dbReference type="EMBL" id="NOL41154.1"/>
    </source>
</evidence>
<evidence type="ECO:0000259" key="1">
    <source>
        <dbReference type="Pfam" id="PF13556"/>
    </source>
</evidence>
<evidence type="ECO:0000313" key="2">
    <source>
        <dbReference type="EMBL" id="MBB6569002.1"/>
    </source>
</evidence>
<organism evidence="3 4">
    <name type="scientific">Kribbella sandramycini</name>
    <dbReference type="NCBI Taxonomy" id="60450"/>
    <lineage>
        <taxon>Bacteria</taxon>
        <taxon>Bacillati</taxon>
        <taxon>Actinomycetota</taxon>
        <taxon>Actinomycetes</taxon>
        <taxon>Propionibacteriales</taxon>
        <taxon>Kribbellaceae</taxon>
        <taxon>Kribbella</taxon>
    </lineage>
</organism>
<feature type="domain" description="PucR C-terminal helix-turn-helix" evidence="1">
    <location>
        <begin position="42"/>
        <end position="98"/>
    </location>
</feature>
<comment type="caution">
    <text evidence="3">The sequence shown here is derived from an EMBL/GenBank/DDBJ whole genome shotgun (WGS) entry which is preliminary data.</text>
</comment>
<sequence>MRADDLGGLLMVAERLRPEDIAATPDVIALERLAKEPGGDDLLATLRAYCATDSVRKAATLVYRHHSTVAYRLEHAETTMGFAFGTAQGRFRLRLALVLRALGSTPWQAS</sequence>
<protein>
    <submittedName>
        <fullName evidence="2">Sugar diacid utilization regulator</fullName>
    </submittedName>
</protein>
<dbReference type="Gene3D" id="1.10.10.2840">
    <property type="entry name" value="PucR C-terminal helix-turn-helix domain"/>
    <property type="match status" value="1"/>
</dbReference>
<dbReference type="EMBL" id="JABJRC010000002">
    <property type="protein sequence ID" value="NOL41154.1"/>
    <property type="molecule type" value="Genomic_DNA"/>
</dbReference>
<dbReference type="Pfam" id="PF13556">
    <property type="entry name" value="HTH_30"/>
    <property type="match status" value="1"/>
</dbReference>
<evidence type="ECO:0000313" key="5">
    <source>
        <dbReference type="Proteomes" id="UP000553957"/>
    </source>
</evidence>
<dbReference type="InterPro" id="IPR042070">
    <property type="entry name" value="PucR_C-HTH_sf"/>
</dbReference>
<dbReference type="Proteomes" id="UP000534306">
    <property type="component" value="Unassembled WGS sequence"/>
</dbReference>